<dbReference type="Proteomes" id="UP000712080">
    <property type="component" value="Unassembled WGS sequence"/>
</dbReference>
<dbReference type="SUPFAM" id="SSF88946">
    <property type="entry name" value="Sigma2 domain of RNA polymerase sigma factors"/>
    <property type="match status" value="1"/>
</dbReference>
<evidence type="ECO:0000256" key="2">
    <source>
        <dbReference type="ARBA" id="ARBA00023015"/>
    </source>
</evidence>
<dbReference type="InterPro" id="IPR013324">
    <property type="entry name" value="RNA_pol_sigma_r3/r4-like"/>
</dbReference>
<accession>A0A972JFU9</accession>
<organism evidence="7 8">
    <name type="scientific">Flavobacterium silvaticum</name>
    <dbReference type="NCBI Taxonomy" id="1852020"/>
    <lineage>
        <taxon>Bacteria</taxon>
        <taxon>Pseudomonadati</taxon>
        <taxon>Bacteroidota</taxon>
        <taxon>Flavobacteriia</taxon>
        <taxon>Flavobacteriales</taxon>
        <taxon>Flavobacteriaceae</taxon>
        <taxon>Flavobacterium</taxon>
    </lineage>
</organism>
<comment type="caution">
    <text evidence="7">The sequence shown here is derived from an EMBL/GenBank/DDBJ whole genome shotgun (WGS) entry which is preliminary data.</text>
</comment>
<dbReference type="InterPro" id="IPR013325">
    <property type="entry name" value="RNA_pol_sigma_r2"/>
</dbReference>
<keyword evidence="3" id="KW-0731">Sigma factor</keyword>
<dbReference type="InterPro" id="IPR014327">
    <property type="entry name" value="RNA_pol_sigma70_bacteroid"/>
</dbReference>
<gene>
    <name evidence="7" type="ORF">G6047_05795</name>
</gene>
<keyword evidence="4" id="KW-0804">Transcription</keyword>
<dbReference type="InterPro" id="IPR014284">
    <property type="entry name" value="RNA_pol_sigma-70_dom"/>
</dbReference>
<dbReference type="Pfam" id="PF04542">
    <property type="entry name" value="Sigma70_r2"/>
    <property type="match status" value="1"/>
</dbReference>
<dbReference type="PANTHER" id="PTHR43133">
    <property type="entry name" value="RNA POLYMERASE ECF-TYPE SIGMA FACTO"/>
    <property type="match status" value="1"/>
</dbReference>
<feature type="domain" description="RNA polymerase sigma-70 region 2" evidence="5">
    <location>
        <begin position="27"/>
        <end position="92"/>
    </location>
</feature>
<name>A0A972JFU9_9FLAO</name>
<dbReference type="Gene3D" id="1.10.1740.10">
    <property type="match status" value="1"/>
</dbReference>
<feature type="domain" description="RNA polymerase sigma factor 70 region 4 type 2" evidence="6">
    <location>
        <begin position="128"/>
        <end position="176"/>
    </location>
</feature>
<keyword evidence="8" id="KW-1185">Reference proteome</keyword>
<dbReference type="InterPro" id="IPR039425">
    <property type="entry name" value="RNA_pol_sigma-70-like"/>
</dbReference>
<dbReference type="CDD" id="cd06171">
    <property type="entry name" value="Sigma70_r4"/>
    <property type="match status" value="1"/>
</dbReference>
<evidence type="ECO:0000313" key="7">
    <source>
        <dbReference type="EMBL" id="NMH27536.1"/>
    </source>
</evidence>
<evidence type="ECO:0000256" key="4">
    <source>
        <dbReference type="ARBA" id="ARBA00023163"/>
    </source>
</evidence>
<reference evidence="7" key="1">
    <citation type="submission" date="2020-02" db="EMBL/GenBank/DDBJ databases">
        <title>Flavobacterium sp. genome.</title>
        <authorList>
            <person name="Jung H.S."/>
            <person name="Baek J.H."/>
            <person name="Jeon C.O."/>
        </authorList>
    </citation>
    <scope>NUCLEOTIDE SEQUENCE</scope>
    <source>
        <strain evidence="7">SE-s28</strain>
    </source>
</reference>
<dbReference type="InterPro" id="IPR036388">
    <property type="entry name" value="WH-like_DNA-bd_sf"/>
</dbReference>
<comment type="similarity">
    <text evidence="1">Belongs to the sigma-70 factor family. ECF subfamily.</text>
</comment>
<dbReference type="AlphaFoldDB" id="A0A972JFU9"/>
<dbReference type="PANTHER" id="PTHR43133:SF46">
    <property type="entry name" value="RNA POLYMERASE SIGMA-70 FACTOR ECF SUBFAMILY"/>
    <property type="match status" value="1"/>
</dbReference>
<dbReference type="NCBIfam" id="TIGR02985">
    <property type="entry name" value="Sig70_bacteroi1"/>
    <property type="match status" value="1"/>
</dbReference>
<evidence type="ECO:0000313" key="8">
    <source>
        <dbReference type="Proteomes" id="UP000712080"/>
    </source>
</evidence>
<dbReference type="NCBIfam" id="TIGR02937">
    <property type="entry name" value="sigma70-ECF"/>
    <property type="match status" value="1"/>
</dbReference>
<dbReference type="SUPFAM" id="SSF88659">
    <property type="entry name" value="Sigma3 and sigma4 domains of RNA polymerase sigma factors"/>
    <property type="match status" value="1"/>
</dbReference>
<dbReference type="GO" id="GO:0003677">
    <property type="term" value="F:DNA binding"/>
    <property type="evidence" value="ECO:0007669"/>
    <property type="project" value="InterPro"/>
</dbReference>
<dbReference type="InterPro" id="IPR013249">
    <property type="entry name" value="RNA_pol_sigma70_r4_t2"/>
</dbReference>
<dbReference type="EMBL" id="JAAMPU010000101">
    <property type="protein sequence ID" value="NMH27536.1"/>
    <property type="molecule type" value="Genomic_DNA"/>
</dbReference>
<keyword evidence="2" id="KW-0805">Transcription regulation</keyword>
<protein>
    <submittedName>
        <fullName evidence="7">RNA polymerase sigma-70 factor</fullName>
    </submittedName>
</protein>
<evidence type="ECO:0000256" key="3">
    <source>
        <dbReference type="ARBA" id="ARBA00023082"/>
    </source>
</evidence>
<evidence type="ECO:0000256" key="1">
    <source>
        <dbReference type="ARBA" id="ARBA00010641"/>
    </source>
</evidence>
<dbReference type="Pfam" id="PF08281">
    <property type="entry name" value="Sigma70_r4_2"/>
    <property type="match status" value="1"/>
</dbReference>
<sequence length="187" mass="21872">MSSGLILDETALVQLLKSHDQAAFRKLFDRYRQPVFVYSLNLLKSREAAEENVQDVFMKIWQMREKLDPQKSFKAFVFTIARNTAFNVLAKAASDEKLRERIFYASHELAQEADYSIRQDECKALRKQAMNALPEKRRQIFKMSRKDGMTYEEIGRELGISVHTVRNQMSKALETMRLILHEHDQAV</sequence>
<dbReference type="Gene3D" id="1.10.10.10">
    <property type="entry name" value="Winged helix-like DNA-binding domain superfamily/Winged helix DNA-binding domain"/>
    <property type="match status" value="1"/>
</dbReference>
<dbReference type="GO" id="GO:0006352">
    <property type="term" value="P:DNA-templated transcription initiation"/>
    <property type="evidence" value="ECO:0007669"/>
    <property type="project" value="InterPro"/>
</dbReference>
<dbReference type="GO" id="GO:0016987">
    <property type="term" value="F:sigma factor activity"/>
    <property type="evidence" value="ECO:0007669"/>
    <property type="project" value="UniProtKB-KW"/>
</dbReference>
<evidence type="ECO:0000259" key="5">
    <source>
        <dbReference type="Pfam" id="PF04542"/>
    </source>
</evidence>
<evidence type="ECO:0000259" key="6">
    <source>
        <dbReference type="Pfam" id="PF08281"/>
    </source>
</evidence>
<proteinExistence type="inferred from homology"/>
<dbReference type="InterPro" id="IPR007627">
    <property type="entry name" value="RNA_pol_sigma70_r2"/>
</dbReference>
<dbReference type="RefSeq" id="WP_169526538.1">
    <property type="nucleotide sequence ID" value="NZ_JAAMPU010000101.1"/>
</dbReference>